<keyword evidence="5 10" id="KW-0949">S-adenosyl-L-methionine</keyword>
<keyword evidence="2 10" id="KW-0489">Methyltransferase</keyword>
<evidence type="ECO:0000256" key="9">
    <source>
        <dbReference type="ARBA" id="ARBA00023268"/>
    </source>
</evidence>
<dbReference type="Gene3D" id="3.30.9.10">
    <property type="entry name" value="D-Amino Acid Oxidase, subunit A, domain 2"/>
    <property type="match status" value="1"/>
</dbReference>
<dbReference type="AlphaFoldDB" id="A0A4R6M528"/>
<evidence type="ECO:0000256" key="10">
    <source>
        <dbReference type="HAMAP-Rule" id="MF_01102"/>
    </source>
</evidence>
<dbReference type="Gene3D" id="3.50.50.60">
    <property type="entry name" value="FAD/NAD(P)-binding domain"/>
    <property type="match status" value="1"/>
</dbReference>
<dbReference type="NCBIfam" id="NF033855">
    <property type="entry name" value="tRNA_MNMC2"/>
    <property type="match status" value="1"/>
</dbReference>
<organism evidence="13 14">
    <name type="scientific">Marinomonas balearica</name>
    <dbReference type="NCBI Taxonomy" id="491947"/>
    <lineage>
        <taxon>Bacteria</taxon>
        <taxon>Pseudomonadati</taxon>
        <taxon>Pseudomonadota</taxon>
        <taxon>Gammaproteobacteria</taxon>
        <taxon>Oceanospirillales</taxon>
        <taxon>Oceanospirillaceae</taxon>
        <taxon>Marinomonas</taxon>
    </lineage>
</organism>
<evidence type="ECO:0000259" key="12">
    <source>
        <dbReference type="Pfam" id="PF05430"/>
    </source>
</evidence>
<dbReference type="Gene3D" id="3.40.50.150">
    <property type="entry name" value="Vaccinia Virus protein VP39"/>
    <property type="match status" value="1"/>
</dbReference>
<comment type="caution">
    <text evidence="13">The sequence shown here is derived from an EMBL/GenBank/DDBJ whole genome shotgun (WGS) entry which is preliminary data.</text>
</comment>
<feature type="domain" description="FAD dependent oxidoreductase" evidence="11">
    <location>
        <begin position="269"/>
        <end position="640"/>
    </location>
</feature>
<dbReference type="Proteomes" id="UP000294656">
    <property type="component" value="Unassembled WGS sequence"/>
</dbReference>
<dbReference type="GO" id="GO:0002097">
    <property type="term" value="P:tRNA wobble base modification"/>
    <property type="evidence" value="ECO:0007669"/>
    <property type="project" value="UniProtKB-UniRule"/>
</dbReference>
<feature type="domain" description="MnmC-like methyltransferase" evidence="12">
    <location>
        <begin position="117"/>
        <end position="235"/>
    </location>
</feature>
<evidence type="ECO:0000256" key="6">
    <source>
        <dbReference type="ARBA" id="ARBA00022694"/>
    </source>
</evidence>
<comment type="similarity">
    <text evidence="10">In the N-terminal section; belongs to the methyltransferase superfamily. tRNA (mnm(5)s(2)U34)-methyltransferase family.</text>
</comment>
<reference evidence="13 14" key="1">
    <citation type="submission" date="2019-03" db="EMBL/GenBank/DDBJ databases">
        <title>Genomic Encyclopedia of Type Strains, Phase III (KMG-III): the genomes of soil and plant-associated and newly described type strains.</title>
        <authorList>
            <person name="Whitman W."/>
        </authorList>
    </citation>
    <scope>NUCLEOTIDE SEQUENCE [LARGE SCALE GENOMIC DNA]</scope>
    <source>
        <strain evidence="13 14">CECT 7378</strain>
    </source>
</reference>
<dbReference type="GO" id="GO:0032259">
    <property type="term" value="P:methylation"/>
    <property type="evidence" value="ECO:0007669"/>
    <property type="project" value="UniProtKB-KW"/>
</dbReference>
<proteinExistence type="inferred from homology"/>
<evidence type="ECO:0000256" key="5">
    <source>
        <dbReference type="ARBA" id="ARBA00022691"/>
    </source>
</evidence>
<dbReference type="PANTHER" id="PTHR13847">
    <property type="entry name" value="SARCOSINE DEHYDROGENASE-RELATED"/>
    <property type="match status" value="1"/>
</dbReference>
<dbReference type="GO" id="GO:0050660">
    <property type="term" value="F:flavin adenine dinucleotide binding"/>
    <property type="evidence" value="ECO:0007669"/>
    <property type="project" value="UniProtKB-UniRule"/>
</dbReference>
<comment type="function">
    <text evidence="10">Catalyzes the last two steps in the biosynthesis of 5-methylaminomethyl-2-thiouridine (mnm(5)s(2)U) at the wobble position (U34) in tRNA. Catalyzes the FAD-dependent demodification of cmnm(5)s(2)U34 to nm(5)s(2)U34, followed by the transfer of a methyl group from S-adenosyl-L-methionine to nm(5)s(2)U34, to form mnm(5)s(2)U34.</text>
</comment>
<dbReference type="GO" id="GO:0004808">
    <property type="term" value="F:tRNA (5-methylaminomethyl-2-thiouridylate)(34)-methyltransferase activity"/>
    <property type="evidence" value="ECO:0007669"/>
    <property type="project" value="UniProtKB-EC"/>
</dbReference>
<dbReference type="EC" id="1.5.-.-" evidence="10"/>
<dbReference type="RefSeq" id="WP_133504728.1">
    <property type="nucleotide sequence ID" value="NZ_SNXC01000014.1"/>
</dbReference>
<evidence type="ECO:0000256" key="7">
    <source>
        <dbReference type="ARBA" id="ARBA00022827"/>
    </source>
</evidence>
<evidence type="ECO:0000259" key="11">
    <source>
        <dbReference type="Pfam" id="PF01266"/>
    </source>
</evidence>
<evidence type="ECO:0000256" key="3">
    <source>
        <dbReference type="ARBA" id="ARBA00022630"/>
    </source>
</evidence>
<keyword evidence="6 10" id="KW-0819">tRNA processing</keyword>
<feature type="region of interest" description="tRNA (mnm(5)s(2)U34)-methyltransferase" evidence="10">
    <location>
        <begin position="1"/>
        <end position="238"/>
    </location>
</feature>
<evidence type="ECO:0000256" key="2">
    <source>
        <dbReference type="ARBA" id="ARBA00022603"/>
    </source>
</evidence>
<dbReference type="InterPro" id="IPR006076">
    <property type="entry name" value="FAD-dep_OxRdtase"/>
</dbReference>
<comment type="similarity">
    <text evidence="10">In the C-terminal section; belongs to the DAO family.</text>
</comment>
<keyword evidence="9 10" id="KW-0511">Multifunctional enzyme</keyword>
<dbReference type="Pfam" id="PF05430">
    <property type="entry name" value="Methyltransf_30"/>
    <property type="match status" value="1"/>
</dbReference>
<protein>
    <recommendedName>
        <fullName evidence="10">tRNA 5-methylaminomethyl-2-thiouridine biosynthesis bifunctional protein MnmC</fullName>
        <shortName evidence="10">tRNA mnm(5)s(2)U biosynthesis bifunctional protein</shortName>
    </recommendedName>
    <domain>
        <recommendedName>
            <fullName evidence="10">tRNA (mnm(5)s(2)U34)-methyltransferase</fullName>
            <ecNumber evidence="10">2.1.1.61</ecNumber>
        </recommendedName>
    </domain>
    <domain>
        <recommendedName>
            <fullName evidence="10">FAD-dependent cmnm(5)s(2)U34 oxidoreductase</fullName>
            <ecNumber evidence="10">1.5.-.-</ecNumber>
        </recommendedName>
    </domain>
</protein>
<evidence type="ECO:0000256" key="8">
    <source>
        <dbReference type="ARBA" id="ARBA00023002"/>
    </source>
</evidence>
<keyword evidence="3 10" id="KW-0285">Flavoprotein</keyword>
<dbReference type="GO" id="GO:0016645">
    <property type="term" value="F:oxidoreductase activity, acting on the CH-NH group of donors"/>
    <property type="evidence" value="ECO:0007669"/>
    <property type="project" value="InterPro"/>
</dbReference>
<evidence type="ECO:0000313" key="14">
    <source>
        <dbReference type="Proteomes" id="UP000294656"/>
    </source>
</evidence>
<dbReference type="SUPFAM" id="SSF51905">
    <property type="entry name" value="FAD/NAD(P)-binding domain"/>
    <property type="match status" value="1"/>
</dbReference>
<dbReference type="NCBIfam" id="TIGR03197">
    <property type="entry name" value="MnmC_Cterm"/>
    <property type="match status" value="1"/>
</dbReference>
<comment type="catalytic activity">
    <reaction evidence="10">
        <text>5-aminomethyl-2-thiouridine(34) in tRNA + S-adenosyl-L-methionine = 5-methylaminomethyl-2-thiouridine(34) in tRNA + S-adenosyl-L-homocysteine + H(+)</text>
        <dbReference type="Rhea" id="RHEA:19569"/>
        <dbReference type="Rhea" id="RHEA-COMP:10195"/>
        <dbReference type="Rhea" id="RHEA-COMP:10197"/>
        <dbReference type="ChEBI" id="CHEBI:15378"/>
        <dbReference type="ChEBI" id="CHEBI:57856"/>
        <dbReference type="ChEBI" id="CHEBI:59789"/>
        <dbReference type="ChEBI" id="CHEBI:74454"/>
        <dbReference type="ChEBI" id="CHEBI:74455"/>
        <dbReference type="EC" id="2.1.1.61"/>
    </reaction>
</comment>
<comment type="cofactor">
    <cofactor evidence="10">
        <name>FAD</name>
        <dbReference type="ChEBI" id="CHEBI:57692"/>
    </cofactor>
</comment>
<dbReference type="PANTHER" id="PTHR13847:SF283">
    <property type="entry name" value="TRNA 5-METHYLAMINOMETHYL-2-THIOURIDINE BIOSYNTHESIS BIFUNCTIONAL PROTEIN MNMC"/>
    <property type="match status" value="1"/>
</dbReference>
<dbReference type="InterPro" id="IPR017610">
    <property type="entry name" value="tRNA_S-uridine_synth_MnmC_C"/>
</dbReference>
<dbReference type="InterPro" id="IPR036188">
    <property type="entry name" value="FAD/NAD-bd_sf"/>
</dbReference>
<sequence length="671" mass="74990">MLNSYILDAPTLDWGNDGVPRSNEFDDVYFDKEAGLEESKYVFLKHNNLEERFKALSAGQTFNIAETGFGTGLNFLCAIQLFQNVAPKNTKLHFVSVEKYPLTKDVLKQALKSWPSLQTEADALIKDYPELCQGLHHMDFIGNNISLSLYFGEASEGFQTLNGKIDAWFLDGFAPSKNPEMWSESLFSEIERLSYNTTTFATFTAAGIVRRGLKSHGFDVQKVKGFGHKREMAIGHYVETETASIESNKPWFHVRNKALPTNSKQENALIVGAGIAGATTARALAEQGLKVQVWEASDRIANGASGNIQGMLYPKLANQDTPVNRYYLASYLYANRYYHHYQNQSNDESSYSIWWNQCGLLQKPKNTQEADKLSKIIEKRLYPESIVSALPEGGLNLPLSGWVKPSEACVNLLTHENIHVSLSRSLKELKKTTRSECKFDAIDKDGSLEHFDYVVICTANDHQILDQWLPLQTKAIRGQVTHAPIAAFRTAEASGDQVDKKLSFNSVICGQGYVSPPLENHLNFGATYDLKNTDSLIRNEDHIENLEKLRDLLTIETDNIDISKLTGRAALRCTVPDYCPIVGPIMDRSHLISKYSTLSKNAKWETSEEAPFVEGLFVNIGHGSRGFVSAPLSARYLAALITDQIAPLEQICIETLHPSRFTVRGLKRGEA</sequence>
<dbReference type="HAMAP" id="MF_01102">
    <property type="entry name" value="MnmC"/>
    <property type="match status" value="1"/>
</dbReference>
<keyword evidence="8 10" id="KW-0560">Oxidoreductase</keyword>
<dbReference type="EMBL" id="SNXC01000014">
    <property type="protein sequence ID" value="TDO96438.1"/>
    <property type="molecule type" value="Genomic_DNA"/>
</dbReference>
<accession>A0A4R6M528</accession>
<keyword evidence="7 10" id="KW-0274">FAD</keyword>
<keyword evidence="4 10" id="KW-0808">Transferase</keyword>
<evidence type="ECO:0000256" key="4">
    <source>
        <dbReference type="ARBA" id="ARBA00022679"/>
    </source>
</evidence>
<dbReference type="InterPro" id="IPR008471">
    <property type="entry name" value="MnmC-like_methylTransf"/>
</dbReference>
<feature type="region of interest" description="FAD-dependent cmnm(5)s(2)U34 oxidoreductase" evidence="10">
    <location>
        <begin position="271"/>
        <end position="671"/>
    </location>
</feature>
<gene>
    <name evidence="10" type="primary">mnmC</name>
    <name evidence="13" type="ORF">DFP79_3013</name>
</gene>
<dbReference type="Pfam" id="PF01266">
    <property type="entry name" value="DAO"/>
    <property type="match status" value="1"/>
</dbReference>
<dbReference type="EC" id="2.1.1.61" evidence="10"/>
<dbReference type="GO" id="GO:0005737">
    <property type="term" value="C:cytoplasm"/>
    <property type="evidence" value="ECO:0007669"/>
    <property type="project" value="UniProtKB-SubCell"/>
</dbReference>
<evidence type="ECO:0000313" key="13">
    <source>
        <dbReference type="EMBL" id="TDO96438.1"/>
    </source>
</evidence>
<name>A0A4R6M528_9GAMM</name>
<keyword evidence="1 10" id="KW-0963">Cytoplasm</keyword>
<keyword evidence="14" id="KW-1185">Reference proteome</keyword>
<comment type="subcellular location">
    <subcellularLocation>
        <location evidence="10">Cytoplasm</location>
    </subcellularLocation>
</comment>
<dbReference type="NCBIfam" id="NF002481">
    <property type="entry name" value="PRK01747.1-2"/>
    <property type="match status" value="1"/>
</dbReference>
<dbReference type="InterPro" id="IPR023032">
    <property type="entry name" value="tRNA_MAMT_biosynth_bifunc_MnmC"/>
</dbReference>
<dbReference type="InterPro" id="IPR047785">
    <property type="entry name" value="tRNA_MNMC2"/>
</dbReference>
<dbReference type="OrthoDB" id="9786494at2"/>
<evidence type="ECO:0000256" key="1">
    <source>
        <dbReference type="ARBA" id="ARBA00022490"/>
    </source>
</evidence>
<dbReference type="InterPro" id="IPR029063">
    <property type="entry name" value="SAM-dependent_MTases_sf"/>
</dbReference>